<keyword evidence="4" id="KW-0804">Transcription</keyword>
<dbReference type="NCBIfam" id="TIGR02937">
    <property type="entry name" value="sigma70-ECF"/>
    <property type="match status" value="1"/>
</dbReference>
<dbReference type="Gene3D" id="1.10.10.10">
    <property type="entry name" value="Winged helix-like DNA-binding domain superfamily/Winged helix DNA-binding domain"/>
    <property type="match status" value="1"/>
</dbReference>
<evidence type="ECO:0000313" key="6">
    <source>
        <dbReference type="EMBL" id="MDT0596624.1"/>
    </source>
</evidence>
<sequence length="207" mass="23726">MKEEWSKTEKCEFPKLEKSLTLFMQQTKPKLIAFLCDYVPPCVCEEIAQEAYIKVFLLVKNHPKQAHTLDDLMKFQALLFTAAKNMAISQLRHNKVVNKHIANSQSNNDSVSPDSIENELGNETEKLLMIEAVNSLPPICRQVFILRKLEANSHADIARQLHISNKTVENHLTKGLKLCRQYIANKQKQAKQYSIKYKMLKRAGSVS</sequence>
<feature type="domain" description="RNA polymerase sigma factor 70 region 4 type 2" evidence="5">
    <location>
        <begin position="129"/>
        <end position="179"/>
    </location>
</feature>
<dbReference type="RefSeq" id="WP_311370147.1">
    <property type="nucleotide sequence ID" value="NZ_JAVRHX010000008.1"/>
</dbReference>
<evidence type="ECO:0000256" key="1">
    <source>
        <dbReference type="ARBA" id="ARBA00010641"/>
    </source>
</evidence>
<dbReference type="PANTHER" id="PTHR43133:SF46">
    <property type="entry name" value="RNA POLYMERASE SIGMA-70 FACTOR ECF SUBFAMILY"/>
    <property type="match status" value="1"/>
</dbReference>
<proteinExistence type="inferred from homology"/>
<organism evidence="6 7">
    <name type="scientific">Glaciecola petra</name>
    <dbReference type="NCBI Taxonomy" id="3075602"/>
    <lineage>
        <taxon>Bacteria</taxon>
        <taxon>Pseudomonadati</taxon>
        <taxon>Pseudomonadota</taxon>
        <taxon>Gammaproteobacteria</taxon>
        <taxon>Alteromonadales</taxon>
        <taxon>Alteromonadaceae</taxon>
        <taxon>Glaciecola</taxon>
    </lineage>
</organism>
<keyword evidence="7" id="KW-1185">Reference proteome</keyword>
<accession>A0ABU2ZVE6</accession>
<dbReference type="InterPro" id="IPR013249">
    <property type="entry name" value="RNA_pol_sigma70_r4_t2"/>
</dbReference>
<evidence type="ECO:0000313" key="7">
    <source>
        <dbReference type="Proteomes" id="UP001253545"/>
    </source>
</evidence>
<dbReference type="SUPFAM" id="SSF88659">
    <property type="entry name" value="Sigma3 and sigma4 domains of RNA polymerase sigma factors"/>
    <property type="match status" value="1"/>
</dbReference>
<name>A0ABU2ZVE6_9ALTE</name>
<dbReference type="InterPro" id="IPR013325">
    <property type="entry name" value="RNA_pol_sigma_r2"/>
</dbReference>
<evidence type="ECO:0000259" key="5">
    <source>
        <dbReference type="Pfam" id="PF08281"/>
    </source>
</evidence>
<dbReference type="Pfam" id="PF08281">
    <property type="entry name" value="Sigma70_r4_2"/>
    <property type="match status" value="1"/>
</dbReference>
<comment type="caution">
    <text evidence="6">The sequence shown here is derived from an EMBL/GenBank/DDBJ whole genome shotgun (WGS) entry which is preliminary data.</text>
</comment>
<dbReference type="PANTHER" id="PTHR43133">
    <property type="entry name" value="RNA POLYMERASE ECF-TYPE SIGMA FACTO"/>
    <property type="match status" value="1"/>
</dbReference>
<dbReference type="EMBL" id="JAVRHX010000008">
    <property type="protein sequence ID" value="MDT0596624.1"/>
    <property type="molecule type" value="Genomic_DNA"/>
</dbReference>
<reference evidence="6 7" key="1">
    <citation type="submission" date="2023-09" db="EMBL/GenBank/DDBJ databases">
        <authorList>
            <person name="Rey-Velasco X."/>
        </authorList>
    </citation>
    <scope>NUCLEOTIDE SEQUENCE [LARGE SCALE GENOMIC DNA]</scope>
    <source>
        <strain evidence="6 7">P117</strain>
    </source>
</reference>
<keyword evidence="3" id="KW-0731">Sigma factor</keyword>
<evidence type="ECO:0000256" key="4">
    <source>
        <dbReference type="ARBA" id="ARBA00023163"/>
    </source>
</evidence>
<dbReference type="Proteomes" id="UP001253545">
    <property type="component" value="Unassembled WGS sequence"/>
</dbReference>
<comment type="similarity">
    <text evidence="1">Belongs to the sigma-70 factor family. ECF subfamily.</text>
</comment>
<dbReference type="SUPFAM" id="SSF88946">
    <property type="entry name" value="Sigma2 domain of RNA polymerase sigma factors"/>
    <property type="match status" value="1"/>
</dbReference>
<evidence type="ECO:0000256" key="2">
    <source>
        <dbReference type="ARBA" id="ARBA00023015"/>
    </source>
</evidence>
<dbReference type="InterPro" id="IPR013324">
    <property type="entry name" value="RNA_pol_sigma_r3/r4-like"/>
</dbReference>
<dbReference type="InterPro" id="IPR014284">
    <property type="entry name" value="RNA_pol_sigma-70_dom"/>
</dbReference>
<dbReference type="InterPro" id="IPR036388">
    <property type="entry name" value="WH-like_DNA-bd_sf"/>
</dbReference>
<protein>
    <submittedName>
        <fullName evidence="6">Sigma-70 family RNA polymerase sigma factor</fullName>
    </submittedName>
</protein>
<dbReference type="InterPro" id="IPR039425">
    <property type="entry name" value="RNA_pol_sigma-70-like"/>
</dbReference>
<dbReference type="Gene3D" id="1.10.1740.10">
    <property type="match status" value="1"/>
</dbReference>
<gene>
    <name evidence="6" type="ORF">RM552_17335</name>
</gene>
<evidence type="ECO:0000256" key="3">
    <source>
        <dbReference type="ARBA" id="ARBA00023082"/>
    </source>
</evidence>
<keyword evidence="2" id="KW-0805">Transcription regulation</keyword>